<dbReference type="STRING" id="1838280.A6M21_06430"/>
<dbReference type="InterPro" id="IPR001943">
    <property type="entry name" value="UVR_dom"/>
</dbReference>
<dbReference type="SUPFAM" id="SSF46600">
    <property type="entry name" value="C-terminal UvrC-binding domain of UvrB"/>
    <property type="match status" value="1"/>
</dbReference>
<comment type="caution">
    <text evidence="3">The sequence shown here is derived from an EMBL/GenBank/DDBJ whole genome shotgun (WGS) entry which is preliminary data.</text>
</comment>
<dbReference type="GO" id="GO:0008270">
    <property type="term" value="F:zinc ion binding"/>
    <property type="evidence" value="ECO:0007669"/>
    <property type="project" value="TreeGrafter"/>
</dbReference>
<gene>
    <name evidence="3" type="ORF">A6M21_06430</name>
</gene>
<dbReference type="InterPro" id="IPR025542">
    <property type="entry name" value="YacH"/>
</dbReference>
<proteinExistence type="predicted"/>
<organism evidence="3 4">
    <name type="scientific">Desulfotomaculum copahuensis</name>
    <dbReference type="NCBI Taxonomy" id="1838280"/>
    <lineage>
        <taxon>Bacteria</taxon>
        <taxon>Bacillati</taxon>
        <taxon>Bacillota</taxon>
        <taxon>Clostridia</taxon>
        <taxon>Eubacteriales</taxon>
        <taxon>Desulfotomaculaceae</taxon>
        <taxon>Desulfotomaculum</taxon>
    </lineage>
</organism>
<dbReference type="PIRSF" id="PIRSF015034">
    <property type="entry name" value="YacH"/>
    <property type="match status" value="1"/>
</dbReference>
<dbReference type="OrthoDB" id="9788704at2"/>
<keyword evidence="4" id="KW-1185">Reference proteome</keyword>
<dbReference type="GO" id="GO:1990169">
    <property type="term" value="P:stress response to copper ion"/>
    <property type="evidence" value="ECO:0007669"/>
    <property type="project" value="TreeGrafter"/>
</dbReference>
<accession>A0A1B7LGR1</accession>
<name>A0A1B7LGR1_9FIRM</name>
<sequence>MECERCHQRPAVIFLTEITNGQKRTMRLCEQCAREIQAESFGFLPQIDLHNFLAGLLHNEFNPPASGPAEPPAAGARCEACGLTEAQFARQGLLGCGECYKYFGERLEPVFRRIHGTTCHAGKVPERTGGRVKVVNRIERLKLEMKEAINREEFERAAQLRDSIRELEKELQQEDQAHASERNSE</sequence>
<dbReference type="Gene3D" id="4.10.860.10">
    <property type="entry name" value="UVR domain"/>
    <property type="match status" value="1"/>
</dbReference>
<evidence type="ECO:0000259" key="2">
    <source>
        <dbReference type="PROSITE" id="PS50151"/>
    </source>
</evidence>
<keyword evidence="1" id="KW-0175">Coiled coil</keyword>
<evidence type="ECO:0000256" key="1">
    <source>
        <dbReference type="SAM" id="Coils"/>
    </source>
</evidence>
<evidence type="ECO:0000313" key="3">
    <source>
        <dbReference type="EMBL" id="OAT85293.1"/>
    </source>
</evidence>
<dbReference type="InterPro" id="IPR036876">
    <property type="entry name" value="UVR_dom_sf"/>
</dbReference>
<dbReference type="RefSeq" id="WP_066667070.1">
    <property type="nucleotide sequence ID" value="NZ_LYVF01000069.1"/>
</dbReference>
<dbReference type="PANTHER" id="PTHR38430:SF1">
    <property type="entry name" value="PROTEIN-ARGININE KINASE ACTIVATOR PROTEIN"/>
    <property type="match status" value="1"/>
</dbReference>
<feature type="domain" description="UVR" evidence="2">
    <location>
        <begin position="135"/>
        <end position="170"/>
    </location>
</feature>
<dbReference type="Proteomes" id="UP000078532">
    <property type="component" value="Unassembled WGS sequence"/>
</dbReference>
<feature type="coiled-coil region" evidence="1">
    <location>
        <begin position="131"/>
        <end position="184"/>
    </location>
</feature>
<dbReference type="GO" id="GO:0050897">
    <property type="term" value="F:cobalt ion binding"/>
    <property type="evidence" value="ECO:0007669"/>
    <property type="project" value="TreeGrafter"/>
</dbReference>
<evidence type="ECO:0000313" key="4">
    <source>
        <dbReference type="Proteomes" id="UP000078532"/>
    </source>
</evidence>
<dbReference type="PROSITE" id="PS50151">
    <property type="entry name" value="UVR"/>
    <property type="match status" value="1"/>
</dbReference>
<dbReference type="AlphaFoldDB" id="A0A1B7LGR1"/>
<dbReference type="PANTHER" id="PTHR38430">
    <property type="entry name" value="PROTEIN-ARGININE KINASE ACTIVATOR PROTEIN"/>
    <property type="match status" value="1"/>
</dbReference>
<dbReference type="EMBL" id="LYVF01000069">
    <property type="protein sequence ID" value="OAT85293.1"/>
    <property type="molecule type" value="Genomic_DNA"/>
</dbReference>
<protein>
    <recommendedName>
        <fullName evidence="2">UVR domain-containing protein</fullName>
    </recommendedName>
</protein>
<dbReference type="GO" id="GO:0005507">
    <property type="term" value="F:copper ion binding"/>
    <property type="evidence" value="ECO:0007669"/>
    <property type="project" value="TreeGrafter"/>
</dbReference>
<dbReference type="GO" id="GO:0046870">
    <property type="term" value="F:cadmium ion binding"/>
    <property type="evidence" value="ECO:0007669"/>
    <property type="project" value="TreeGrafter"/>
</dbReference>
<dbReference type="Pfam" id="PF02151">
    <property type="entry name" value="UVR"/>
    <property type="match status" value="1"/>
</dbReference>
<dbReference type="GO" id="GO:1990170">
    <property type="term" value="P:stress response to cadmium ion"/>
    <property type="evidence" value="ECO:0007669"/>
    <property type="project" value="TreeGrafter"/>
</dbReference>
<reference evidence="3 4" key="1">
    <citation type="submission" date="2016-04" db="EMBL/GenBank/DDBJ databases">
        <authorList>
            <person name="Evans L.H."/>
            <person name="Alamgir A."/>
            <person name="Owens N."/>
            <person name="Weber N.D."/>
            <person name="Virtaneva K."/>
            <person name="Barbian K."/>
            <person name="Babar A."/>
            <person name="Rosenke K."/>
        </authorList>
    </citation>
    <scope>NUCLEOTIDE SEQUENCE [LARGE SCALE GENOMIC DNA]</scope>
    <source>
        <strain evidence="3 4">LMa1</strain>
    </source>
</reference>